<evidence type="ECO:0000313" key="5">
    <source>
        <dbReference type="Proteomes" id="UP000762676"/>
    </source>
</evidence>
<dbReference type="InterPro" id="IPR039016">
    <property type="entry name" value="RECK"/>
</dbReference>
<dbReference type="GO" id="GO:0008191">
    <property type="term" value="F:metalloendopeptidase inhibitor activity"/>
    <property type="evidence" value="ECO:0007669"/>
    <property type="project" value="InterPro"/>
</dbReference>
<dbReference type="Proteomes" id="UP000762676">
    <property type="component" value="Unassembled WGS sequence"/>
</dbReference>
<dbReference type="Pfam" id="PF23298">
    <property type="entry name" value="FZ_RECK"/>
    <property type="match status" value="1"/>
</dbReference>
<comment type="caution">
    <text evidence="4">The sequence shown here is derived from an EMBL/GenBank/DDBJ whole genome shotgun (WGS) entry which is preliminary data.</text>
</comment>
<dbReference type="PANTHER" id="PTHR13487">
    <property type="entry name" value="SERINE PROTEASE INHIBITOR"/>
    <property type="match status" value="1"/>
</dbReference>
<protein>
    <submittedName>
        <fullName evidence="4">Reversion-inducing cysteine-rich protein with Kazal motifs-like</fullName>
    </submittedName>
</protein>
<sequence length="417" mass="46840">MTPICGRNGRFASPDDNSSNNNGVAGKYPLQPQSDSVMAYCQGRVPSDGCFDGSFWCLPREASVCCDQAVAPSCGLVCKGLHLPGVSGTREMLAGHCKGRDREVETCVQRRREPQHPVNQIYLHCCDKTEDNLCRDTCKSVLQTAMSEDDRMDILMKTCPTPSIVSPIWQCFLKKENKKPNSSTPMMHVDNAKLLCCGKAVSDRCRNLCTKTYKKSWAFGTEFETSCSYIQPLSNAVEASMHKCLNDVEQPCRAGCSGLSFCRNFNYRPTELFRSCTPEADDAARRVYHSWMNGVIELPQMILPVKASSPVAIEREEPPEKRFKDSRKRTLSACDIDDQGWSDLATDQSTWPCTIQEATTKFEEERITAANNKRLRRNNPAQTPTPHPCIHYSRICRARIGLISHERVCRQRHGQPP</sequence>
<dbReference type="EMBL" id="BMAT01008910">
    <property type="protein sequence ID" value="GFR95098.1"/>
    <property type="molecule type" value="Genomic_DNA"/>
</dbReference>
<feature type="domain" description="Reversion-inducing cysteine-rich protein with Kazal frizzled-like" evidence="2">
    <location>
        <begin position="247"/>
        <end position="309"/>
    </location>
</feature>
<evidence type="ECO:0000313" key="4">
    <source>
        <dbReference type="EMBL" id="GFR95098.1"/>
    </source>
</evidence>
<dbReference type="InterPro" id="IPR056978">
    <property type="entry name" value="CC4_RECK"/>
</dbReference>
<keyword evidence="5" id="KW-1185">Reference proteome</keyword>
<dbReference type="GO" id="GO:0005886">
    <property type="term" value="C:plasma membrane"/>
    <property type="evidence" value="ECO:0007669"/>
    <property type="project" value="TreeGrafter"/>
</dbReference>
<dbReference type="AlphaFoldDB" id="A0AAV4HAZ3"/>
<feature type="region of interest" description="Disordered" evidence="1">
    <location>
        <begin position="1"/>
        <end position="28"/>
    </location>
</feature>
<evidence type="ECO:0000256" key="1">
    <source>
        <dbReference type="SAM" id="MobiDB-lite"/>
    </source>
</evidence>
<feature type="domain" description="Reversion-inducing cysteine-rich protein with Kazal CC4" evidence="3">
    <location>
        <begin position="122"/>
        <end position="173"/>
    </location>
</feature>
<evidence type="ECO:0000259" key="2">
    <source>
        <dbReference type="Pfam" id="PF23298"/>
    </source>
</evidence>
<dbReference type="GO" id="GO:0030198">
    <property type="term" value="P:extracellular matrix organization"/>
    <property type="evidence" value="ECO:0007669"/>
    <property type="project" value="TreeGrafter"/>
</dbReference>
<gene>
    <name evidence="4" type="ORF">ElyMa_004420100</name>
</gene>
<dbReference type="PANTHER" id="PTHR13487:SF3">
    <property type="entry name" value="REVERSION-INDUCING CYSTEINE-RICH PROTEIN WITH KAZAL MOTIFS"/>
    <property type="match status" value="1"/>
</dbReference>
<organism evidence="4 5">
    <name type="scientific">Elysia marginata</name>
    <dbReference type="NCBI Taxonomy" id="1093978"/>
    <lineage>
        <taxon>Eukaryota</taxon>
        <taxon>Metazoa</taxon>
        <taxon>Spiralia</taxon>
        <taxon>Lophotrochozoa</taxon>
        <taxon>Mollusca</taxon>
        <taxon>Gastropoda</taxon>
        <taxon>Heterobranchia</taxon>
        <taxon>Euthyneura</taxon>
        <taxon>Panpulmonata</taxon>
        <taxon>Sacoglossa</taxon>
        <taxon>Placobranchoidea</taxon>
        <taxon>Plakobranchidae</taxon>
        <taxon>Elysia</taxon>
    </lineage>
</organism>
<feature type="domain" description="Reversion-inducing cysteine-rich protein with Kazal CC4" evidence="3">
    <location>
        <begin position="190"/>
        <end position="245"/>
    </location>
</feature>
<dbReference type="Pfam" id="PF23332">
    <property type="entry name" value="CC4_RECK"/>
    <property type="match status" value="2"/>
</dbReference>
<accession>A0AAV4HAZ3</accession>
<evidence type="ECO:0000259" key="3">
    <source>
        <dbReference type="Pfam" id="PF23332"/>
    </source>
</evidence>
<proteinExistence type="predicted"/>
<reference evidence="4 5" key="1">
    <citation type="journal article" date="2021" name="Elife">
        <title>Chloroplast acquisition without the gene transfer in kleptoplastic sea slugs, Plakobranchus ocellatus.</title>
        <authorList>
            <person name="Maeda T."/>
            <person name="Takahashi S."/>
            <person name="Yoshida T."/>
            <person name="Shimamura S."/>
            <person name="Takaki Y."/>
            <person name="Nagai Y."/>
            <person name="Toyoda A."/>
            <person name="Suzuki Y."/>
            <person name="Arimoto A."/>
            <person name="Ishii H."/>
            <person name="Satoh N."/>
            <person name="Nishiyama T."/>
            <person name="Hasebe M."/>
            <person name="Maruyama T."/>
            <person name="Minagawa J."/>
            <person name="Obokata J."/>
            <person name="Shigenobu S."/>
        </authorList>
    </citation>
    <scope>NUCLEOTIDE SEQUENCE [LARGE SCALE GENOMIC DNA]</scope>
</reference>
<name>A0AAV4HAZ3_9GAST</name>
<dbReference type="InterPro" id="IPR056979">
    <property type="entry name" value="FZ_RECK"/>
</dbReference>